<protein>
    <submittedName>
        <fullName evidence="2">Uncharacterized protein</fullName>
    </submittedName>
</protein>
<accession>A0A3M7T3I2</accession>
<evidence type="ECO:0000256" key="1">
    <source>
        <dbReference type="SAM" id="Phobius"/>
    </source>
</evidence>
<dbReference type="Proteomes" id="UP000276133">
    <property type="component" value="Unassembled WGS sequence"/>
</dbReference>
<keyword evidence="3" id="KW-1185">Reference proteome</keyword>
<organism evidence="2 3">
    <name type="scientific">Brachionus plicatilis</name>
    <name type="common">Marine rotifer</name>
    <name type="synonym">Brachionus muelleri</name>
    <dbReference type="NCBI Taxonomy" id="10195"/>
    <lineage>
        <taxon>Eukaryota</taxon>
        <taxon>Metazoa</taxon>
        <taxon>Spiralia</taxon>
        <taxon>Gnathifera</taxon>
        <taxon>Rotifera</taxon>
        <taxon>Eurotatoria</taxon>
        <taxon>Monogononta</taxon>
        <taxon>Pseudotrocha</taxon>
        <taxon>Ploima</taxon>
        <taxon>Brachionidae</taxon>
        <taxon>Brachionus</taxon>
    </lineage>
</organism>
<keyword evidence="1" id="KW-0812">Transmembrane</keyword>
<dbReference type="AlphaFoldDB" id="A0A3M7T3I2"/>
<sequence length="89" mass="9870">MSNVVLVEKGQNENQCSIQNDMSLKSKITIQQRLGKSKFIFVINSAIFSSFSLETVLGVLAIPLTASVLHPVLLTYLDRLAFKARKTKS</sequence>
<proteinExistence type="predicted"/>
<dbReference type="EMBL" id="REGN01000348">
    <property type="protein sequence ID" value="RNA42583.1"/>
    <property type="molecule type" value="Genomic_DNA"/>
</dbReference>
<evidence type="ECO:0000313" key="2">
    <source>
        <dbReference type="EMBL" id="RNA42583.1"/>
    </source>
</evidence>
<gene>
    <name evidence="2" type="ORF">BpHYR1_034363</name>
</gene>
<evidence type="ECO:0000313" key="3">
    <source>
        <dbReference type="Proteomes" id="UP000276133"/>
    </source>
</evidence>
<reference evidence="2 3" key="1">
    <citation type="journal article" date="2018" name="Sci. Rep.">
        <title>Genomic signatures of local adaptation to the degree of environmental predictability in rotifers.</title>
        <authorList>
            <person name="Franch-Gras L."/>
            <person name="Hahn C."/>
            <person name="Garcia-Roger E.M."/>
            <person name="Carmona M.J."/>
            <person name="Serra M."/>
            <person name="Gomez A."/>
        </authorList>
    </citation>
    <scope>NUCLEOTIDE SEQUENCE [LARGE SCALE GENOMIC DNA]</scope>
    <source>
        <strain evidence="2">HYR1</strain>
    </source>
</reference>
<keyword evidence="1" id="KW-0472">Membrane</keyword>
<keyword evidence="1" id="KW-1133">Transmembrane helix</keyword>
<name>A0A3M7T3I2_BRAPC</name>
<comment type="caution">
    <text evidence="2">The sequence shown here is derived from an EMBL/GenBank/DDBJ whole genome shotgun (WGS) entry which is preliminary data.</text>
</comment>
<feature type="transmembrane region" description="Helical" evidence="1">
    <location>
        <begin position="56"/>
        <end position="77"/>
    </location>
</feature>